<feature type="non-terminal residue" evidence="1">
    <location>
        <position position="1"/>
    </location>
</feature>
<dbReference type="EMBL" id="BTSX01000005">
    <property type="protein sequence ID" value="GMS99739.1"/>
    <property type="molecule type" value="Genomic_DNA"/>
</dbReference>
<name>A0AAV5U003_9BILA</name>
<feature type="non-terminal residue" evidence="1">
    <location>
        <position position="88"/>
    </location>
</feature>
<reference evidence="1" key="1">
    <citation type="submission" date="2023-10" db="EMBL/GenBank/DDBJ databases">
        <title>Genome assembly of Pristionchus species.</title>
        <authorList>
            <person name="Yoshida K."/>
            <person name="Sommer R.J."/>
        </authorList>
    </citation>
    <scope>NUCLEOTIDE SEQUENCE</scope>
    <source>
        <strain evidence="1">RS0144</strain>
    </source>
</reference>
<sequence>VHVGRACVAVHADSRADPRVRGNVTRCRSYRHSMFLCCCSIVAPETSEDRKESASRFSHSSHETTADLHEHDCPSFYSLSNSGLKSPG</sequence>
<organism evidence="1 2">
    <name type="scientific">Pristionchus entomophagus</name>
    <dbReference type="NCBI Taxonomy" id="358040"/>
    <lineage>
        <taxon>Eukaryota</taxon>
        <taxon>Metazoa</taxon>
        <taxon>Ecdysozoa</taxon>
        <taxon>Nematoda</taxon>
        <taxon>Chromadorea</taxon>
        <taxon>Rhabditida</taxon>
        <taxon>Rhabditina</taxon>
        <taxon>Diplogasteromorpha</taxon>
        <taxon>Diplogasteroidea</taxon>
        <taxon>Neodiplogasteridae</taxon>
        <taxon>Pristionchus</taxon>
    </lineage>
</organism>
<dbReference type="Proteomes" id="UP001432027">
    <property type="component" value="Unassembled WGS sequence"/>
</dbReference>
<dbReference type="AlphaFoldDB" id="A0AAV5U003"/>
<keyword evidence="2" id="KW-1185">Reference proteome</keyword>
<evidence type="ECO:0000313" key="2">
    <source>
        <dbReference type="Proteomes" id="UP001432027"/>
    </source>
</evidence>
<accession>A0AAV5U003</accession>
<protein>
    <submittedName>
        <fullName evidence="1">Uncharacterized protein</fullName>
    </submittedName>
</protein>
<evidence type="ECO:0000313" key="1">
    <source>
        <dbReference type="EMBL" id="GMS99739.1"/>
    </source>
</evidence>
<comment type="caution">
    <text evidence="1">The sequence shown here is derived from an EMBL/GenBank/DDBJ whole genome shotgun (WGS) entry which is preliminary data.</text>
</comment>
<gene>
    <name evidence="1" type="ORF">PENTCL1PPCAC_21914</name>
</gene>
<proteinExistence type="predicted"/>